<dbReference type="SMART" id="SM00065">
    <property type="entry name" value="GAF"/>
    <property type="match status" value="1"/>
</dbReference>
<feature type="transmembrane region" description="Helical" evidence="1">
    <location>
        <begin position="129"/>
        <end position="152"/>
    </location>
</feature>
<dbReference type="InterPro" id="IPR003018">
    <property type="entry name" value="GAF"/>
</dbReference>
<keyword evidence="1" id="KW-0812">Transmembrane</keyword>
<keyword evidence="4" id="KW-1185">Reference proteome</keyword>
<proteinExistence type="predicted"/>
<evidence type="ECO:0000313" key="3">
    <source>
        <dbReference type="EMBL" id="ARU62250.1"/>
    </source>
</evidence>
<dbReference type="Gene3D" id="3.30.450.40">
    <property type="match status" value="1"/>
</dbReference>
<keyword evidence="1" id="KW-1133">Transmembrane helix</keyword>
<feature type="transmembrane region" description="Helical" evidence="1">
    <location>
        <begin position="164"/>
        <end position="183"/>
    </location>
</feature>
<name>A0A1Y0IPM3_9BACL</name>
<feature type="transmembrane region" description="Helical" evidence="1">
    <location>
        <begin position="189"/>
        <end position="208"/>
    </location>
</feature>
<dbReference type="AlphaFoldDB" id="A0A1Y0IPM3"/>
<reference evidence="4" key="1">
    <citation type="submission" date="2017-05" db="EMBL/GenBank/DDBJ databases">
        <authorList>
            <person name="Sung H."/>
        </authorList>
    </citation>
    <scope>NUCLEOTIDE SEQUENCE [LARGE SCALE GENOMIC DNA]</scope>
    <source>
        <strain evidence="4">AR23208</strain>
    </source>
</reference>
<feature type="transmembrane region" description="Helical" evidence="1">
    <location>
        <begin position="54"/>
        <end position="83"/>
    </location>
</feature>
<feature type="domain" description="GAF" evidence="2">
    <location>
        <begin position="232"/>
        <end position="366"/>
    </location>
</feature>
<protein>
    <recommendedName>
        <fullName evidence="2">GAF domain-containing protein</fullName>
    </recommendedName>
</protein>
<evidence type="ECO:0000256" key="1">
    <source>
        <dbReference type="SAM" id="Phobius"/>
    </source>
</evidence>
<evidence type="ECO:0000259" key="2">
    <source>
        <dbReference type="SMART" id="SM00065"/>
    </source>
</evidence>
<dbReference type="Pfam" id="PF13185">
    <property type="entry name" value="GAF_2"/>
    <property type="match status" value="1"/>
</dbReference>
<dbReference type="SUPFAM" id="SSF55781">
    <property type="entry name" value="GAF domain-like"/>
    <property type="match status" value="1"/>
</dbReference>
<keyword evidence="1" id="KW-0472">Membrane</keyword>
<feature type="transmembrane region" description="Helical" evidence="1">
    <location>
        <begin position="21"/>
        <end position="42"/>
    </location>
</feature>
<dbReference type="InterPro" id="IPR029016">
    <property type="entry name" value="GAF-like_dom_sf"/>
</dbReference>
<dbReference type="EMBL" id="CP021434">
    <property type="protein sequence ID" value="ARU62250.1"/>
    <property type="molecule type" value="Genomic_DNA"/>
</dbReference>
<dbReference type="KEGG" id="tum:CBW65_15465"/>
<organism evidence="3 4">
    <name type="scientific">Tumebacillus avium</name>
    <dbReference type="NCBI Taxonomy" id="1903704"/>
    <lineage>
        <taxon>Bacteria</taxon>
        <taxon>Bacillati</taxon>
        <taxon>Bacillota</taxon>
        <taxon>Bacilli</taxon>
        <taxon>Bacillales</taxon>
        <taxon>Alicyclobacillaceae</taxon>
        <taxon>Tumebacillus</taxon>
    </lineage>
</organism>
<evidence type="ECO:0000313" key="4">
    <source>
        <dbReference type="Proteomes" id="UP000195437"/>
    </source>
</evidence>
<dbReference type="Proteomes" id="UP000195437">
    <property type="component" value="Chromosome"/>
</dbReference>
<sequence>MLLIGTALYYLFQHPIAGVADFWLVLLLAVPLIALTVLFPVTLPSMLVSLELVFTFYLVLSFDAATTLWVNFIGELIASLLMLRGTRKMAVLLNPALKVLCLVAGYAVFALVTEYVFDGQVSTGYTVAKLITVAAVFFFFNHLIINLMLFLQTSHFKLKTCFDAVRWESLVYLIVLPLAFLGYVMEPYAGIATLAILMVPVAILTYMIRSFNRLQWANRINQTCMELAGSKELRVIYKRTFAMAQEFTDSPSGMLLELQGDGTYRGADPEGRVVEQLTHPLLQMTAASNQVQILHNADKSGFGLPGVEARSVMLIPLVGQTNVFGIICLWKLSSHGFRKAHQDQLRFLASQVSIILDRNHVYEELERAAVTNKLTGLYNYQFFYDQLNHRFQAAQVRGTISVC</sequence>
<feature type="transmembrane region" description="Helical" evidence="1">
    <location>
        <begin position="95"/>
        <end position="117"/>
    </location>
</feature>
<accession>A0A1Y0IPM3</accession>
<gene>
    <name evidence="3" type="ORF">CBW65_15465</name>
</gene>